<evidence type="ECO:0000256" key="6">
    <source>
        <dbReference type="ARBA" id="ARBA00023136"/>
    </source>
</evidence>
<dbReference type="InterPro" id="IPR003694">
    <property type="entry name" value="NAD_synthase"/>
</dbReference>
<dbReference type="GO" id="GO:0005737">
    <property type="term" value="C:cytoplasm"/>
    <property type="evidence" value="ECO:0007669"/>
    <property type="project" value="InterPro"/>
</dbReference>
<evidence type="ECO:0000256" key="4">
    <source>
        <dbReference type="ARBA" id="ARBA00022692"/>
    </source>
</evidence>
<dbReference type="OrthoDB" id="2020662at2759"/>
<evidence type="ECO:0000313" key="10">
    <source>
        <dbReference type="Proteomes" id="UP000683360"/>
    </source>
</evidence>
<proteinExistence type="predicted"/>
<keyword evidence="3 9" id="KW-0436">Ligase</keyword>
<dbReference type="CDD" id="cd07570">
    <property type="entry name" value="GAT_Gln-NAD-synth"/>
    <property type="match status" value="1"/>
</dbReference>
<keyword evidence="4" id="KW-0812">Transmembrane</keyword>
<dbReference type="SUPFAM" id="SSF56317">
    <property type="entry name" value="Carbon-nitrogen hydrolase"/>
    <property type="match status" value="1"/>
</dbReference>
<feature type="domain" description="CN hydrolase" evidence="8">
    <location>
        <begin position="5"/>
        <end position="283"/>
    </location>
</feature>
<dbReference type="InterPro" id="IPR036526">
    <property type="entry name" value="C-N_Hydrolase_sf"/>
</dbReference>
<reference evidence="9" key="1">
    <citation type="submission" date="2021-03" db="EMBL/GenBank/DDBJ databases">
        <authorList>
            <person name="Bekaert M."/>
        </authorList>
    </citation>
    <scope>NUCLEOTIDE SEQUENCE</scope>
</reference>
<dbReference type="Gene3D" id="1.20.1080.10">
    <property type="entry name" value="Glycerol uptake facilitator protein"/>
    <property type="match status" value="1"/>
</dbReference>
<keyword evidence="6" id="KW-0472">Membrane</keyword>
<evidence type="ECO:0000256" key="1">
    <source>
        <dbReference type="ARBA" id="ARBA00004141"/>
    </source>
</evidence>
<dbReference type="InterPro" id="IPR000425">
    <property type="entry name" value="MIP"/>
</dbReference>
<dbReference type="AlphaFoldDB" id="A0A8S3U4H8"/>
<dbReference type="EMBL" id="CAJPWZ010002390">
    <property type="protein sequence ID" value="CAG2237455.1"/>
    <property type="molecule type" value="Genomic_DNA"/>
</dbReference>
<dbReference type="GO" id="GO:0003952">
    <property type="term" value="F:NAD+ synthase (glutamine-hydrolyzing) activity"/>
    <property type="evidence" value="ECO:0007669"/>
    <property type="project" value="InterPro"/>
</dbReference>
<accession>A0A8S3U4H8</accession>
<dbReference type="Gene3D" id="3.60.110.10">
    <property type="entry name" value="Carbon-nitrogen hydrolase"/>
    <property type="match status" value="1"/>
</dbReference>
<evidence type="ECO:0000256" key="3">
    <source>
        <dbReference type="ARBA" id="ARBA00022598"/>
    </source>
</evidence>
<dbReference type="InterPro" id="IPR023271">
    <property type="entry name" value="Aquaporin-like"/>
</dbReference>
<dbReference type="GO" id="GO:0016020">
    <property type="term" value="C:membrane"/>
    <property type="evidence" value="ECO:0007669"/>
    <property type="project" value="UniProtKB-SubCell"/>
</dbReference>
<dbReference type="PANTHER" id="PTHR23090">
    <property type="entry name" value="NH 3 /GLUTAMINE-DEPENDENT NAD + SYNTHETASE"/>
    <property type="match status" value="1"/>
</dbReference>
<evidence type="ECO:0000256" key="5">
    <source>
        <dbReference type="ARBA" id="ARBA00022989"/>
    </source>
</evidence>
<keyword evidence="10" id="KW-1185">Reference proteome</keyword>
<evidence type="ECO:0000259" key="8">
    <source>
        <dbReference type="PROSITE" id="PS50263"/>
    </source>
</evidence>
<evidence type="ECO:0000256" key="7">
    <source>
        <dbReference type="ARBA" id="ARBA00030681"/>
    </source>
</evidence>
<gene>
    <name evidence="9" type="ORF">MEDL_49959</name>
</gene>
<organism evidence="9 10">
    <name type="scientific">Mytilus edulis</name>
    <name type="common">Blue mussel</name>
    <dbReference type="NCBI Taxonomy" id="6550"/>
    <lineage>
        <taxon>Eukaryota</taxon>
        <taxon>Metazoa</taxon>
        <taxon>Spiralia</taxon>
        <taxon>Lophotrochozoa</taxon>
        <taxon>Mollusca</taxon>
        <taxon>Bivalvia</taxon>
        <taxon>Autobranchia</taxon>
        <taxon>Pteriomorphia</taxon>
        <taxon>Mytilida</taxon>
        <taxon>Mytiloidea</taxon>
        <taxon>Mytilidae</taxon>
        <taxon>Mytilinae</taxon>
        <taxon>Mytilus</taxon>
    </lineage>
</organism>
<name>A0A8S3U4H8_MYTED</name>
<sequence length="331" mass="37096">MGRTATLATCTLNQWAMDFEGNLSRIIESIQKAKELGATYRLGPELEITGYGCADHFLESDTFLHSWQSLGQILTNPVTQDILCDVGMPVMHKNIAYNCRVFFLNKKVLLIRPKMALANDGNYREPRWFTAWGKHKQIEDYYLPRMIQEITGQKTVPIGDAMMKTVPIGDAVISTVDTCIGSEICEELWTPDGHHIDMSLDGVEIIANGSGSHHELRKGYVRVDLIKSATMKVFANLEFNSYSNDMDNDVSRPISKNQDEPVSGGHFKPAITKGVSLCGRLSLIKTVLYPVAQIVGGLLWQFTRAVQPDRESEYITYGYYVENSVTAKEEC</sequence>
<comment type="subcellular location">
    <subcellularLocation>
        <location evidence="1">Membrane</location>
        <topology evidence="1">Multi-pass membrane protein</topology>
    </subcellularLocation>
</comment>
<dbReference type="GO" id="GO:0015267">
    <property type="term" value="F:channel activity"/>
    <property type="evidence" value="ECO:0007669"/>
    <property type="project" value="InterPro"/>
</dbReference>
<dbReference type="PROSITE" id="PS50263">
    <property type="entry name" value="CN_HYDROLASE"/>
    <property type="match status" value="1"/>
</dbReference>
<dbReference type="Pfam" id="PF00795">
    <property type="entry name" value="CN_hydrolase"/>
    <property type="match status" value="1"/>
</dbReference>
<dbReference type="PANTHER" id="PTHR23090:SF9">
    <property type="entry name" value="GLUTAMINE-DEPENDENT NAD(+) SYNTHETASE"/>
    <property type="match status" value="1"/>
</dbReference>
<dbReference type="Pfam" id="PF00230">
    <property type="entry name" value="MIP"/>
    <property type="match status" value="1"/>
</dbReference>
<dbReference type="SUPFAM" id="SSF81338">
    <property type="entry name" value="Aquaporin-like"/>
    <property type="match status" value="1"/>
</dbReference>
<evidence type="ECO:0000256" key="2">
    <source>
        <dbReference type="ARBA" id="ARBA00017309"/>
    </source>
</evidence>
<evidence type="ECO:0000313" key="9">
    <source>
        <dbReference type="EMBL" id="CAG2237455.1"/>
    </source>
</evidence>
<keyword evidence="5" id="KW-1133">Transmembrane helix</keyword>
<dbReference type="GO" id="GO:0009435">
    <property type="term" value="P:NAD+ biosynthetic process"/>
    <property type="evidence" value="ECO:0007669"/>
    <property type="project" value="InterPro"/>
</dbReference>
<dbReference type="InterPro" id="IPR003010">
    <property type="entry name" value="C-N_Hydrolase"/>
</dbReference>
<comment type="caution">
    <text evidence="9">The sequence shown here is derived from an EMBL/GenBank/DDBJ whole genome shotgun (WGS) entry which is preliminary data.</text>
</comment>
<protein>
    <recommendedName>
        <fullName evidence="2">Glutamine-dependent NAD(+) synthetase</fullName>
    </recommendedName>
    <alternativeName>
        <fullName evidence="7">NAD(+) synthase [glutamine-hydrolyzing]</fullName>
    </alternativeName>
</protein>
<dbReference type="Proteomes" id="UP000683360">
    <property type="component" value="Unassembled WGS sequence"/>
</dbReference>
<dbReference type="GO" id="GO:0004359">
    <property type="term" value="F:glutaminase activity"/>
    <property type="evidence" value="ECO:0007669"/>
    <property type="project" value="InterPro"/>
</dbReference>